<proteinExistence type="predicted"/>
<dbReference type="Gene3D" id="1.10.10.10">
    <property type="entry name" value="Winged helix-like DNA-binding domain superfamily/Winged helix DNA-binding domain"/>
    <property type="match status" value="1"/>
</dbReference>
<dbReference type="GO" id="GO:0003700">
    <property type="term" value="F:DNA-binding transcription factor activity"/>
    <property type="evidence" value="ECO:0007669"/>
    <property type="project" value="InterPro"/>
</dbReference>
<dbReference type="PRINTS" id="PR00598">
    <property type="entry name" value="HTHMARR"/>
</dbReference>
<evidence type="ECO:0000313" key="5">
    <source>
        <dbReference type="EMBL" id="EGD54343.1"/>
    </source>
</evidence>
<dbReference type="STRING" id="644548.SCNU_13704"/>
<comment type="caution">
    <text evidence="5">The sequence shown here is derived from an EMBL/GenBank/DDBJ whole genome shotgun (WGS) entry which is preliminary data.</text>
</comment>
<dbReference type="InterPro" id="IPR036388">
    <property type="entry name" value="WH-like_DNA-bd_sf"/>
</dbReference>
<sequence>MRKFFQVSESETSVESCTRALVSFLERVAARASCSTVDRVAATDMTLSQLRMLMVLSRSDHDLSVNELAEAVGLSLAAAGRGADRLVVLDLVVRREDECDRRVKRLSLSEQGRELIASKFRMRDDDLAGIVGDLPSDVRGQLSAALSAALESLPTTPNTAHS</sequence>
<reference evidence="5 6" key="1">
    <citation type="journal article" date="2011" name="J. Bacteriol.">
        <title>Draft Genome Sequence of Gordonia neofelifaecis NRRL B-59395, a Cholesterol-Degrading Actinomycete.</title>
        <authorList>
            <person name="Ge F."/>
            <person name="Li W."/>
            <person name="Chen G."/>
            <person name="Liu Y."/>
            <person name="Zhang G."/>
            <person name="Yong B."/>
            <person name="Wang Q."/>
            <person name="Wang N."/>
            <person name="Huang Z."/>
            <person name="Li W."/>
            <person name="Wang J."/>
            <person name="Wu C."/>
            <person name="Xie Q."/>
            <person name="Liu G."/>
        </authorList>
    </citation>
    <scope>NUCLEOTIDE SEQUENCE [LARGE SCALE GENOMIC DNA]</scope>
    <source>
        <strain evidence="5 6">NRRL B-59395</strain>
    </source>
</reference>
<organism evidence="5 6">
    <name type="scientific">Gordonia neofelifaecis NRRL B-59395</name>
    <dbReference type="NCBI Taxonomy" id="644548"/>
    <lineage>
        <taxon>Bacteria</taxon>
        <taxon>Bacillati</taxon>
        <taxon>Actinomycetota</taxon>
        <taxon>Actinomycetes</taxon>
        <taxon>Mycobacteriales</taxon>
        <taxon>Gordoniaceae</taxon>
        <taxon>Gordonia</taxon>
    </lineage>
</organism>
<dbReference type="EMBL" id="AEUD01000012">
    <property type="protein sequence ID" value="EGD54343.1"/>
    <property type="molecule type" value="Genomic_DNA"/>
</dbReference>
<dbReference type="InterPro" id="IPR000835">
    <property type="entry name" value="HTH_MarR-typ"/>
</dbReference>
<evidence type="ECO:0000259" key="4">
    <source>
        <dbReference type="PROSITE" id="PS50995"/>
    </source>
</evidence>
<protein>
    <submittedName>
        <fullName evidence="5">Regulatory protein MarR</fullName>
    </submittedName>
</protein>
<gene>
    <name evidence="5" type="ORF">SCNU_13704</name>
</gene>
<dbReference type="SUPFAM" id="SSF46785">
    <property type="entry name" value="Winged helix' DNA-binding domain"/>
    <property type="match status" value="1"/>
</dbReference>
<dbReference type="PROSITE" id="PS50995">
    <property type="entry name" value="HTH_MARR_2"/>
    <property type="match status" value="1"/>
</dbReference>
<evidence type="ECO:0000256" key="1">
    <source>
        <dbReference type="ARBA" id="ARBA00023015"/>
    </source>
</evidence>
<dbReference type="AlphaFoldDB" id="F1YLE9"/>
<dbReference type="eggNOG" id="COG1846">
    <property type="taxonomic scope" value="Bacteria"/>
</dbReference>
<accession>F1YLE9</accession>
<dbReference type="Proteomes" id="UP000035065">
    <property type="component" value="Unassembled WGS sequence"/>
</dbReference>
<keyword evidence="2" id="KW-0238">DNA-binding</keyword>
<feature type="domain" description="HTH marR-type" evidence="4">
    <location>
        <begin position="18"/>
        <end position="151"/>
    </location>
</feature>
<evidence type="ECO:0000256" key="3">
    <source>
        <dbReference type="ARBA" id="ARBA00023163"/>
    </source>
</evidence>
<name>F1YLE9_9ACTN</name>
<dbReference type="PANTHER" id="PTHR33164:SF43">
    <property type="entry name" value="HTH-TYPE TRANSCRIPTIONAL REPRESSOR YETL"/>
    <property type="match status" value="1"/>
</dbReference>
<evidence type="ECO:0000313" key="6">
    <source>
        <dbReference type="Proteomes" id="UP000035065"/>
    </source>
</evidence>
<keyword evidence="3" id="KW-0804">Transcription</keyword>
<dbReference type="InterPro" id="IPR036390">
    <property type="entry name" value="WH_DNA-bd_sf"/>
</dbReference>
<dbReference type="Pfam" id="PF12802">
    <property type="entry name" value="MarR_2"/>
    <property type="match status" value="1"/>
</dbReference>
<dbReference type="SMART" id="SM00347">
    <property type="entry name" value="HTH_MARR"/>
    <property type="match status" value="1"/>
</dbReference>
<dbReference type="PROSITE" id="PS01117">
    <property type="entry name" value="HTH_MARR_1"/>
    <property type="match status" value="1"/>
</dbReference>
<keyword evidence="1" id="KW-0805">Transcription regulation</keyword>
<evidence type="ECO:0000256" key="2">
    <source>
        <dbReference type="ARBA" id="ARBA00023125"/>
    </source>
</evidence>
<dbReference type="GO" id="GO:0003677">
    <property type="term" value="F:DNA binding"/>
    <property type="evidence" value="ECO:0007669"/>
    <property type="project" value="UniProtKB-KW"/>
</dbReference>
<dbReference type="InterPro" id="IPR039422">
    <property type="entry name" value="MarR/SlyA-like"/>
</dbReference>
<dbReference type="InterPro" id="IPR023187">
    <property type="entry name" value="Tscrpt_reg_MarR-type_CS"/>
</dbReference>
<dbReference type="GO" id="GO:0006950">
    <property type="term" value="P:response to stress"/>
    <property type="evidence" value="ECO:0007669"/>
    <property type="project" value="TreeGrafter"/>
</dbReference>
<dbReference type="PANTHER" id="PTHR33164">
    <property type="entry name" value="TRANSCRIPTIONAL REGULATOR, MARR FAMILY"/>
    <property type="match status" value="1"/>
</dbReference>
<keyword evidence="6" id="KW-1185">Reference proteome</keyword>